<evidence type="ECO:0000256" key="1">
    <source>
        <dbReference type="ARBA" id="ARBA00004496"/>
    </source>
</evidence>
<dbReference type="GO" id="GO:0043023">
    <property type="term" value="F:ribosomal large subunit binding"/>
    <property type="evidence" value="ECO:0007669"/>
    <property type="project" value="TreeGrafter"/>
</dbReference>
<sequence length="189" mass="21241">MDVNNLKELYAEVDKRMNSLIEHARRELSGVRTGRASITILDGVHVDAYGASAPLNQVASLSVPEPMLIAVQPFDPSLTGAIEKAIQAANLGLNPNNDGKMIRIPIPPLTDERRKELSKVVHKLAEESRNGVRQVRRDANDQLKKMLKNRNISEDEERRALEHVQELTNDHVKSIDDAQEKKDDELLNR</sequence>
<proteinExistence type="inferred from homology"/>
<reference evidence="7" key="1">
    <citation type="submission" date="2018-05" db="EMBL/GenBank/DDBJ databases">
        <authorList>
            <person name="Lanie J.A."/>
            <person name="Ng W.-L."/>
            <person name="Kazmierczak K.M."/>
            <person name="Andrzejewski T.M."/>
            <person name="Davidsen T.M."/>
            <person name="Wayne K.J."/>
            <person name="Tettelin H."/>
            <person name="Glass J.I."/>
            <person name="Rusch D."/>
            <person name="Podicherti R."/>
            <person name="Tsui H.-C.T."/>
            <person name="Winkler M.E."/>
        </authorList>
    </citation>
    <scope>NUCLEOTIDE SEQUENCE</scope>
</reference>
<dbReference type="GO" id="GO:0005737">
    <property type="term" value="C:cytoplasm"/>
    <property type="evidence" value="ECO:0007669"/>
    <property type="project" value="UniProtKB-SubCell"/>
</dbReference>
<evidence type="ECO:0000313" key="7">
    <source>
        <dbReference type="EMBL" id="SVA24089.1"/>
    </source>
</evidence>
<dbReference type="EMBL" id="UINC01005873">
    <property type="protein sequence ID" value="SVA24089.1"/>
    <property type="molecule type" value="Genomic_DNA"/>
</dbReference>
<keyword evidence="4" id="KW-0648">Protein biosynthesis</keyword>
<dbReference type="PANTHER" id="PTHR20982">
    <property type="entry name" value="RIBOSOME RECYCLING FACTOR"/>
    <property type="match status" value="1"/>
</dbReference>
<evidence type="ECO:0000259" key="6">
    <source>
        <dbReference type="Pfam" id="PF01765"/>
    </source>
</evidence>
<comment type="subcellular location">
    <subcellularLocation>
        <location evidence="1">Cytoplasm</location>
    </subcellularLocation>
</comment>
<evidence type="ECO:0000256" key="2">
    <source>
        <dbReference type="ARBA" id="ARBA00005912"/>
    </source>
</evidence>
<keyword evidence="3" id="KW-0963">Cytoplasm</keyword>
<organism evidence="7">
    <name type="scientific">marine metagenome</name>
    <dbReference type="NCBI Taxonomy" id="408172"/>
    <lineage>
        <taxon>unclassified sequences</taxon>
        <taxon>metagenomes</taxon>
        <taxon>ecological metagenomes</taxon>
    </lineage>
</organism>
<accession>A0A381U7G9</accession>
<dbReference type="NCBIfam" id="TIGR00496">
    <property type="entry name" value="frr"/>
    <property type="match status" value="1"/>
</dbReference>
<protein>
    <recommendedName>
        <fullName evidence="6">Ribosome recycling factor domain-containing protein</fullName>
    </recommendedName>
</protein>
<evidence type="ECO:0000256" key="3">
    <source>
        <dbReference type="ARBA" id="ARBA00022490"/>
    </source>
</evidence>
<dbReference type="InterPro" id="IPR036191">
    <property type="entry name" value="RRF_sf"/>
</dbReference>
<dbReference type="Gene3D" id="1.10.132.20">
    <property type="entry name" value="Ribosome-recycling factor"/>
    <property type="match status" value="1"/>
</dbReference>
<dbReference type="AlphaFoldDB" id="A0A381U7G9"/>
<feature type="region of interest" description="Disordered" evidence="5">
    <location>
        <begin position="165"/>
        <end position="189"/>
    </location>
</feature>
<dbReference type="GO" id="GO:0006412">
    <property type="term" value="P:translation"/>
    <property type="evidence" value="ECO:0007669"/>
    <property type="project" value="UniProtKB-KW"/>
</dbReference>
<dbReference type="Pfam" id="PF01765">
    <property type="entry name" value="RRF"/>
    <property type="match status" value="1"/>
</dbReference>
<dbReference type="CDD" id="cd00520">
    <property type="entry name" value="RRF"/>
    <property type="match status" value="1"/>
</dbReference>
<name>A0A381U7G9_9ZZZZ</name>
<dbReference type="FunFam" id="3.30.1360.40:FF:000001">
    <property type="entry name" value="Ribosome-recycling factor"/>
    <property type="match status" value="1"/>
</dbReference>
<dbReference type="SUPFAM" id="SSF55194">
    <property type="entry name" value="Ribosome recycling factor, RRF"/>
    <property type="match status" value="1"/>
</dbReference>
<dbReference type="HAMAP" id="MF_00040">
    <property type="entry name" value="RRF"/>
    <property type="match status" value="1"/>
</dbReference>
<evidence type="ECO:0000256" key="5">
    <source>
        <dbReference type="SAM" id="MobiDB-lite"/>
    </source>
</evidence>
<comment type="similarity">
    <text evidence="2">Belongs to the RRF family.</text>
</comment>
<dbReference type="InterPro" id="IPR023584">
    <property type="entry name" value="Ribosome_recyc_fac_dom"/>
</dbReference>
<feature type="domain" description="Ribosome recycling factor" evidence="6">
    <location>
        <begin position="25"/>
        <end position="187"/>
    </location>
</feature>
<dbReference type="Gene3D" id="3.30.1360.40">
    <property type="match status" value="1"/>
</dbReference>
<evidence type="ECO:0000256" key="4">
    <source>
        <dbReference type="ARBA" id="ARBA00022917"/>
    </source>
</evidence>
<dbReference type="FunFam" id="1.10.132.20:FF:000001">
    <property type="entry name" value="Ribosome-recycling factor"/>
    <property type="match status" value="1"/>
</dbReference>
<dbReference type="InterPro" id="IPR002661">
    <property type="entry name" value="Ribosome_recyc_fac"/>
</dbReference>
<gene>
    <name evidence="7" type="ORF">METZ01_LOCUS76943</name>
</gene>
<dbReference type="PANTHER" id="PTHR20982:SF3">
    <property type="entry name" value="MITOCHONDRIAL RIBOSOME RECYCLING FACTOR PSEUDO 1"/>
    <property type="match status" value="1"/>
</dbReference>